<dbReference type="Proteomes" id="UP001380953">
    <property type="component" value="Unassembled WGS sequence"/>
</dbReference>
<dbReference type="EMBL" id="JBBKAR010000001">
    <property type="protein sequence ID" value="MEJ8302403.1"/>
    <property type="molecule type" value="Genomic_DNA"/>
</dbReference>
<reference evidence="1" key="1">
    <citation type="submission" date="2024-03" db="EMBL/GenBank/DDBJ databases">
        <title>Whole genome sequecning of epiphytes from Marcgravia umbellata leaves.</title>
        <authorList>
            <person name="Kumar G."/>
            <person name="Savka M.A."/>
        </authorList>
    </citation>
    <scope>NUCLEOTIDE SEQUENCE</scope>
    <source>
        <strain evidence="1">RIT_BL5</strain>
    </source>
</reference>
<evidence type="ECO:0000313" key="1">
    <source>
        <dbReference type="EMBL" id="MEJ8302403.1"/>
    </source>
</evidence>
<gene>
    <name evidence="1" type="ORF">WKI47_00590</name>
</gene>
<comment type="caution">
    <text evidence="1">The sequence shown here is derived from an EMBL/GenBank/DDBJ whole genome shotgun (WGS) entry which is preliminary data.</text>
</comment>
<accession>A0ACC6P6E4</accession>
<sequence length="511" mass="57783">MEKETTNQRRPKVILTGASGYIGHNLMQKLIQDYDVIALSRHGDSHENEEHVEWRSCDFYSMDDALESLQGADYAFYLIHSMMPTAKLTQGDFEDMDAILADHFARAAKKNGIKQIVYLSGIVPDGVPEEELSRHLRSRLEVQRVLESSGVPVTTIRAGLIVGPQGSSFPILYKLVQRLPVMTLPTWTRTKTHAIALDDVLNSLKNSLGNEDVKGRAVDVGGPDVMSYKEMMQQMADVLDVKRRFIDVPFLTVNLSRLWVTLVTREPREMTYPLIESLIHPMVAHPDMKVEGISDGHISFKQAAKDSLEEEKKKKEDEERKQRESSRNEESKPTKQEETVTKADVRSVQRVTLPEGKDARWAGEYYIHWLGKAMLLRPFIRTETSEDGVSRIFIRFFSRPILELSYDASRSDENRAVYRITGGMFANAKDAHHGRLEFLMIPGSSDCVVAIHDYMPSMPWFLYKYTQAKLHLVVMYAFRKHLESQGSLGKSSTSKKAGGSVGTPSSLEAKG</sequence>
<keyword evidence="2" id="KW-1185">Reference proteome</keyword>
<organism evidence="1 2">
    <name type="scientific">Saccharibacillus sacchari</name>
    <dbReference type="NCBI Taxonomy" id="456493"/>
    <lineage>
        <taxon>Bacteria</taxon>
        <taxon>Bacillati</taxon>
        <taxon>Bacillota</taxon>
        <taxon>Bacilli</taxon>
        <taxon>Bacillales</taxon>
        <taxon>Paenibacillaceae</taxon>
        <taxon>Saccharibacillus</taxon>
    </lineage>
</organism>
<protein>
    <submittedName>
        <fullName evidence="1">NAD(P)H-binding protein</fullName>
    </submittedName>
</protein>
<proteinExistence type="predicted"/>
<evidence type="ECO:0000313" key="2">
    <source>
        <dbReference type="Proteomes" id="UP001380953"/>
    </source>
</evidence>
<name>A0ACC6P6E4_9BACL</name>